<dbReference type="Pfam" id="PF00563">
    <property type="entry name" value="EAL"/>
    <property type="match status" value="1"/>
</dbReference>
<evidence type="ECO:0000313" key="3">
    <source>
        <dbReference type="EMBL" id="CAA9512716.1"/>
    </source>
</evidence>
<dbReference type="SMART" id="SM00267">
    <property type="entry name" value="GGDEF"/>
    <property type="match status" value="1"/>
</dbReference>
<dbReference type="InterPro" id="IPR043128">
    <property type="entry name" value="Rev_trsase/Diguanyl_cyclase"/>
</dbReference>
<dbReference type="Pfam" id="PF00990">
    <property type="entry name" value="GGDEF"/>
    <property type="match status" value="1"/>
</dbReference>
<dbReference type="AlphaFoldDB" id="A0A6J4T3V5"/>
<dbReference type="NCBIfam" id="TIGR00254">
    <property type="entry name" value="GGDEF"/>
    <property type="match status" value="1"/>
</dbReference>
<dbReference type="EMBL" id="CADCVZ010000036">
    <property type="protein sequence ID" value="CAA9512716.1"/>
    <property type="molecule type" value="Genomic_DNA"/>
</dbReference>
<dbReference type="CDD" id="cd01949">
    <property type="entry name" value="GGDEF"/>
    <property type="match status" value="1"/>
</dbReference>
<evidence type="ECO:0000259" key="2">
    <source>
        <dbReference type="PROSITE" id="PS50887"/>
    </source>
</evidence>
<proteinExistence type="predicted"/>
<organism evidence="3">
    <name type="scientific">uncultured Sphingomonas sp</name>
    <dbReference type="NCBI Taxonomy" id="158754"/>
    <lineage>
        <taxon>Bacteria</taxon>
        <taxon>Pseudomonadati</taxon>
        <taxon>Pseudomonadota</taxon>
        <taxon>Alphaproteobacteria</taxon>
        <taxon>Sphingomonadales</taxon>
        <taxon>Sphingomonadaceae</taxon>
        <taxon>Sphingomonas</taxon>
        <taxon>environmental samples</taxon>
    </lineage>
</organism>
<dbReference type="InterPro" id="IPR001633">
    <property type="entry name" value="EAL_dom"/>
</dbReference>
<feature type="domain" description="GGDEF" evidence="2">
    <location>
        <begin position="313"/>
        <end position="444"/>
    </location>
</feature>
<protein>
    <submittedName>
        <fullName evidence="3">Diguanylate cyclase/phosphodiesterase (GGDEF &amp; EAL domains) with PAS/PAC sensor(S)</fullName>
    </submittedName>
</protein>
<dbReference type="InterPro" id="IPR000160">
    <property type="entry name" value="GGDEF_dom"/>
</dbReference>
<dbReference type="CDD" id="cd01948">
    <property type="entry name" value="EAL"/>
    <property type="match status" value="1"/>
</dbReference>
<dbReference type="PANTHER" id="PTHR44757">
    <property type="entry name" value="DIGUANYLATE CYCLASE DGCP"/>
    <property type="match status" value="1"/>
</dbReference>
<dbReference type="InterPro" id="IPR052155">
    <property type="entry name" value="Biofilm_reg_signaling"/>
</dbReference>
<dbReference type="PROSITE" id="PS50887">
    <property type="entry name" value="GGDEF"/>
    <property type="match status" value="1"/>
</dbReference>
<dbReference type="Pfam" id="PF05228">
    <property type="entry name" value="CHASE4"/>
    <property type="match status" value="1"/>
</dbReference>
<evidence type="ECO:0000259" key="1">
    <source>
        <dbReference type="PROSITE" id="PS50883"/>
    </source>
</evidence>
<reference evidence="3" key="1">
    <citation type="submission" date="2020-02" db="EMBL/GenBank/DDBJ databases">
        <authorList>
            <person name="Meier V. D."/>
        </authorList>
    </citation>
    <scope>NUCLEOTIDE SEQUENCE</scope>
    <source>
        <strain evidence="3">AVDCRST_MAG09</strain>
    </source>
</reference>
<dbReference type="InterPro" id="IPR035919">
    <property type="entry name" value="EAL_sf"/>
</dbReference>
<dbReference type="SMART" id="SM00052">
    <property type="entry name" value="EAL"/>
    <property type="match status" value="1"/>
</dbReference>
<dbReference type="RefSeq" id="WP_294173513.1">
    <property type="nucleotide sequence ID" value="NZ_CADCVZ010000036.1"/>
</dbReference>
<dbReference type="SUPFAM" id="SSF141868">
    <property type="entry name" value="EAL domain-like"/>
    <property type="match status" value="1"/>
</dbReference>
<gene>
    <name evidence="3" type="ORF">AVDCRST_MAG09-1712</name>
</gene>
<sequence length="707" mass="77226">MSFYKRFLVPITLILLSASTALIAGLYAMTHQQDARERHREERVVALALAGQIDGLQKVLREYARWDDAAAHAVTGFDAGWLDEQFGLYLHEANGYEANFIVDEQGRTIYAAVHGRRTGDAADRHLGRDYRQALSTAAAQTAGKEISVGGLSVGAHGPLLFAVHRILRSPGSALPRGAPRRYMVVAKEVDEQLALNTKQAAQIAALRLIRRPDPAEAAVPVRTYAGSTIGYYAWAPTTPGTELRHGSMPILAGFVLVLLGLGTIVLRNASTDLRELQASEAKAQHLARHDALTGLPNRRAFNERLVKLAGRDAVYSVLVIDLDGFKEVNDSFGHATGDLLLRRTSERLRRALPPHAYLARPGGDEFFVAWEHGGEAMDHQAAATAIIEAVREPHEFQAEPILVGASVGIAGGAGLEYADVVRRADVAMYAAKSRGRDNWCLYSPTLNDGRRERRELESDLRRAIAAGEISVAFQPIVRSRSGQISGVEALARWSHPTRGAISPDLFIPIAEDSGAIVELGRFVLREACLRARDWPFLLSVNLSPAQFWDRMLVHDVLRTLDECGFPPERLEFEITETYLLRRPDAAEEVIRDLRRHGIKVALDDFGTGYASVGYLRRFEFDKVKLDRSFVEPVVSSPEAADVALAVVALGSALKIPILAEGVETEHHAAILAMAGCEFLQGWFYGMPQSAAEIDTVLAGGANLAAPA</sequence>
<name>A0A6J4T3V5_9SPHN</name>
<dbReference type="InterPro" id="IPR029787">
    <property type="entry name" value="Nucleotide_cyclase"/>
</dbReference>
<dbReference type="PANTHER" id="PTHR44757:SF2">
    <property type="entry name" value="BIOFILM ARCHITECTURE MAINTENANCE PROTEIN MBAA"/>
    <property type="match status" value="1"/>
</dbReference>
<dbReference type="InterPro" id="IPR007892">
    <property type="entry name" value="CHASE4"/>
</dbReference>
<dbReference type="Gene3D" id="3.20.20.450">
    <property type="entry name" value="EAL domain"/>
    <property type="match status" value="1"/>
</dbReference>
<accession>A0A6J4T3V5</accession>
<dbReference type="Gene3D" id="3.30.70.270">
    <property type="match status" value="1"/>
</dbReference>
<dbReference type="SUPFAM" id="SSF55073">
    <property type="entry name" value="Nucleotide cyclase"/>
    <property type="match status" value="1"/>
</dbReference>
<feature type="domain" description="EAL" evidence="1">
    <location>
        <begin position="453"/>
        <end position="701"/>
    </location>
</feature>
<dbReference type="PROSITE" id="PS50883">
    <property type="entry name" value="EAL"/>
    <property type="match status" value="1"/>
</dbReference>